<dbReference type="EC" id="1.2.1.11" evidence="6 15"/>
<feature type="active site" description="Proton acceptor" evidence="15">
    <location>
        <position position="243"/>
    </location>
</feature>
<keyword evidence="11 15" id="KW-0560">Oxidoreductase</keyword>
<evidence type="ECO:0000256" key="2">
    <source>
        <dbReference type="ARBA" id="ARBA00005076"/>
    </source>
</evidence>
<dbReference type="HAMAP" id="MF_02121">
    <property type="entry name" value="ASADH"/>
    <property type="match status" value="1"/>
</dbReference>
<comment type="similarity">
    <text evidence="4 15">Belongs to the aspartate-semialdehyde dehydrogenase family.</text>
</comment>
<evidence type="ECO:0000256" key="14">
    <source>
        <dbReference type="ARBA" id="ARBA00047891"/>
    </source>
</evidence>
<dbReference type="AlphaFoldDB" id="A0A975U5E1"/>
<dbReference type="InterPro" id="IPR012280">
    <property type="entry name" value="Semialdhyde_DH_dimer_dom"/>
</dbReference>
<dbReference type="InterPro" id="IPR005986">
    <property type="entry name" value="Asp_semialdehyde_DH_beta"/>
</dbReference>
<dbReference type="GO" id="GO:0071266">
    <property type="term" value="P:'de novo' L-methionine biosynthetic process"/>
    <property type="evidence" value="ECO:0007669"/>
    <property type="project" value="UniProtKB-UniRule"/>
</dbReference>
<dbReference type="GO" id="GO:0019877">
    <property type="term" value="P:diaminopimelate biosynthetic process"/>
    <property type="evidence" value="ECO:0007669"/>
    <property type="project" value="UniProtKB-UniRule"/>
</dbReference>
<accession>A0A975U5E1</accession>
<dbReference type="PANTHER" id="PTHR46278:SF2">
    <property type="entry name" value="ASPARTATE-SEMIALDEHYDE DEHYDROGENASE"/>
    <property type="match status" value="1"/>
</dbReference>
<feature type="binding site" evidence="15">
    <location>
        <position position="158"/>
    </location>
    <ligand>
        <name>substrate</name>
    </ligand>
</feature>
<keyword evidence="10 15" id="KW-0220">Diaminopimelate biosynthesis</keyword>
<dbReference type="PANTHER" id="PTHR46278">
    <property type="entry name" value="DEHYDROGENASE, PUTATIVE-RELATED"/>
    <property type="match status" value="1"/>
</dbReference>
<dbReference type="GO" id="GO:0004073">
    <property type="term" value="F:aspartate-semialdehyde dehydrogenase activity"/>
    <property type="evidence" value="ECO:0007669"/>
    <property type="project" value="UniProtKB-UniRule"/>
</dbReference>
<dbReference type="InterPro" id="IPR012080">
    <property type="entry name" value="Asp_semialdehyde_DH"/>
</dbReference>
<evidence type="ECO:0000313" key="17">
    <source>
        <dbReference type="EMBL" id="QXM25894.1"/>
    </source>
</evidence>
<keyword evidence="18" id="KW-1185">Reference proteome</keyword>
<evidence type="ECO:0000256" key="4">
    <source>
        <dbReference type="ARBA" id="ARBA00010584"/>
    </source>
</evidence>
<evidence type="ECO:0000256" key="11">
    <source>
        <dbReference type="ARBA" id="ARBA00023002"/>
    </source>
</evidence>
<keyword evidence="8 15" id="KW-0791">Threonine biosynthesis</keyword>
<feature type="binding site" evidence="15">
    <location>
        <begin position="39"/>
        <end position="40"/>
    </location>
    <ligand>
        <name>NADP(+)</name>
        <dbReference type="ChEBI" id="CHEBI:58349"/>
    </ligand>
</feature>
<comment type="pathway">
    <text evidence="1 15">Amino-acid biosynthesis; L-methionine biosynthesis via de novo pathway; L-homoserine from L-aspartate: step 2/3.</text>
</comment>
<evidence type="ECO:0000256" key="10">
    <source>
        <dbReference type="ARBA" id="ARBA00022915"/>
    </source>
</evidence>
<comment type="pathway">
    <text evidence="3 15">Amino-acid biosynthesis; L-threonine biosynthesis; L-threonine from L-aspartate: step 2/5.</text>
</comment>
<evidence type="ECO:0000313" key="18">
    <source>
        <dbReference type="Proteomes" id="UP000694001"/>
    </source>
</evidence>
<sequence length="343" mass="36912">MGYKVAVVGATGAVGREMLKTLAQRNFPASEVVALASGRSAGQQVSYGDDRVLTVQNLESFDFSGIDIGLFSPGASVSAVHAPRAAAAGCVVIDNTSHFRMEPDIPLVVPEVNPQALKGYAKRNIIANPNCSTIQMVVALKPLHRIARIKRVVVATYQSVSGAGKEAMDELYAQTKGSFVNDLKAPEQFTKPIAFNCIPHIDRFMDDGSTKEEWKMAVETRKILDPDIAVIATCVRVPVFVGHAEAVHVEFEGPISVAEALAAWRRAPGVTVVDRREDGGYMTQVEAAGEDDVFVSRLRKDPTVPHGLAFWCVSDNLRKGAALNAVQIAETLIARGFLSKRAA</sequence>
<comment type="caution">
    <text evidence="15">Lacks conserved residue(s) required for the propagation of feature annotation.</text>
</comment>
<keyword evidence="9 15" id="KW-0521">NADP</keyword>
<dbReference type="NCBIfam" id="NF011456">
    <property type="entry name" value="PRK14874.1"/>
    <property type="match status" value="1"/>
</dbReference>
<proteinExistence type="inferred from homology"/>
<organism evidence="17 18">
    <name type="scientific">Elioraea tepida</name>
    <dbReference type="NCBI Taxonomy" id="2843330"/>
    <lineage>
        <taxon>Bacteria</taxon>
        <taxon>Pseudomonadati</taxon>
        <taxon>Pseudomonadota</taxon>
        <taxon>Alphaproteobacteria</taxon>
        <taxon>Acetobacterales</taxon>
        <taxon>Elioraeaceae</taxon>
        <taxon>Elioraea</taxon>
    </lineage>
</organism>
<dbReference type="GO" id="GO:0009088">
    <property type="term" value="P:threonine biosynthetic process"/>
    <property type="evidence" value="ECO:0007669"/>
    <property type="project" value="UniProtKB-UniRule"/>
</dbReference>
<evidence type="ECO:0000256" key="15">
    <source>
        <dbReference type="HAMAP-Rule" id="MF_02121"/>
    </source>
</evidence>
<dbReference type="Pfam" id="PF02774">
    <property type="entry name" value="Semialdhyde_dhC"/>
    <property type="match status" value="1"/>
</dbReference>
<feature type="binding site" evidence="15">
    <location>
        <position position="316"/>
    </location>
    <ligand>
        <name>NADP(+)</name>
        <dbReference type="ChEBI" id="CHEBI:58349"/>
    </ligand>
</feature>
<reference evidence="17" key="1">
    <citation type="submission" date="2021-06" db="EMBL/GenBank/DDBJ databases">
        <title>Elioraea tepida, sp. nov., a moderately thermophilic aerobic anoxygenic phototrophic bacterium isolated from an alkaline siliceous hot spring mat community in Yellowstone National Park, WY, USA.</title>
        <authorList>
            <person name="Saini M.K."/>
            <person name="Yoshida S."/>
            <person name="Sebastian A."/>
            <person name="Hirose S."/>
            <person name="Hara E."/>
            <person name="Tamaki H."/>
            <person name="Soulier N.T."/>
            <person name="Albert I."/>
            <person name="Hanada S."/>
            <person name="Bryant D.A."/>
            <person name="Tank M."/>
        </authorList>
    </citation>
    <scope>NUCLEOTIDE SEQUENCE</scope>
    <source>
        <strain evidence="17">MS-P2</strain>
    </source>
</reference>
<gene>
    <name evidence="15" type="primary">asd</name>
    <name evidence="17" type="ORF">KO353_06780</name>
</gene>
<dbReference type="NCBIfam" id="TIGR01296">
    <property type="entry name" value="asd_B"/>
    <property type="match status" value="1"/>
</dbReference>
<dbReference type="SMART" id="SM00859">
    <property type="entry name" value="Semialdhyde_dh"/>
    <property type="match status" value="1"/>
</dbReference>
<feature type="binding site" evidence="15">
    <location>
        <position position="236"/>
    </location>
    <ligand>
        <name>substrate</name>
    </ligand>
</feature>
<evidence type="ECO:0000256" key="13">
    <source>
        <dbReference type="ARBA" id="ARBA00023167"/>
    </source>
</evidence>
<comment type="catalytic activity">
    <reaction evidence="14 15">
        <text>L-aspartate 4-semialdehyde + phosphate + NADP(+) = 4-phospho-L-aspartate + NADPH + H(+)</text>
        <dbReference type="Rhea" id="RHEA:24284"/>
        <dbReference type="ChEBI" id="CHEBI:15378"/>
        <dbReference type="ChEBI" id="CHEBI:43474"/>
        <dbReference type="ChEBI" id="CHEBI:57535"/>
        <dbReference type="ChEBI" id="CHEBI:57783"/>
        <dbReference type="ChEBI" id="CHEBI:58349"/>
        <dbReference type="ChEBI" id="CHEBI:537519"/>
        <dbReference type="EC" id="1.2.1.11"/>
    </reaction>
</comment>
<feature type="active site" description="Acyl-thioester intermediate" evidence="15">
    <location>
        <position position="131"/>
    </location>
</feature>
<comment type="subunit">
    <text evidence="5 15">Homodimer.</text>
</comment>
<evidence type="ECO:0000256" key="7">
    <source>
        <dbReference type="ARBA" id="ARBA00022605"/>
    </source>
</evidence>
<comment type="function">
    <text evidence="15">Catalyzes the NADPH-dependent formation of L-aspartate-semialdehyde (L-ASA) by the reductive dephosphorylation of L-aspartyl-4-phosphate.</text>
</comment>
<dbReference type="GO" id="GO:0051287">
    <property type="term" value="F:NAD binding"/>
    <property type="evidence" value="ECO:0007669"/>
    <property type="project" value="InterPro"/>
</dbReference>
<feature type="domain" description="Semialdehyde dehydrogenase NAD-binding" evidence="16">
    <location>
        <begin position="4"/>
        <end position="120"/>
    </location>
</feature>
<evidence type="ECO:0000256" key="5">
    <source>
        <dbReference type="ARBA" id="ARBA00011738"/>
    </source>
</evidence>
<evidence type="ECO:0000256" key="12">
    <source>
        <dbReference type="ARBA" id="ARBA00023154"/>
    </source>
</evidence>
<evidence type="ECO:0000259" key="16">
    <source>
        <dbReference type="SMART" id="SM00859"/>
    </source>
</evidence>
<evidence type="ECO:0000256" key="8">
    <source>
        <dbReference type="ARBA" id="ARBA00022697"/>
    </source>
</evidence>
<dbReference type="GO" id="GO:0046983">
    <property type="term" value="F:protein dimerization activity"/>
    <property type="evidence" value="ECO:0007669"/>
    <property type="project" value="InterPro"/>
</dbReference>
<name>A0A975U5E1_9PROT</name>
<dbReference type="GO" id="GO:0050661">
    <property type="term" value="F:NADP binding"/>
    <property type="evidence" value="ECO:0007669"/>
    <property type="project" value="UniProtKB-UniRule"/>
</dbReference>
<protein>
    <recommendedName>
        <fullName evidence="6 15">Aspartate-semialdehyde dehydrogenase</fullName>
        <shortName evidence="15">ASA dehydrogenase</shortName>
        <shortName evidence="15">ASADH</shortName>
        <ecNumber evidence="6 15">1.2.1.11</ecNumber>
    </recommendedName>
    <alternativeName>
        <fullName evidence="15">Aspartate-beta-semialdehyde dehydrogenase</fullName>
    </alternativeName>
</protein>
<dbReference type="PIRSF" id="PIRSF000148">
    <property type="entry name" value="ASA_dh"/>
    <property type="match status" value="1"/>
</dbReference>
<keyword evidence="12 15" id="KW-0457">Lysine biosynthesis</keyword>
<feature type="binding site" evidence="15">
    <location>
        <position position="100"/>
    </location>
    <ligand>
        <name>phosphate</name>
        <dbReference type="ChEBI" id="CHEBI:43474"/>
    </ligand>
</feature>
<dbReference type="Proteomes" id="UP000694001">
    <property type="component" value="Chromosome"/>
</dbReference>
<evidence type="ECO:0000256" key="1">
    <source>
        <dbReference type="ARBA" id="ARBA00005021"/>
    </source>
</evidence>
<evidence type="ECO:0000256" key="3">
    <source>
        <dbReference type="ARBA" id="ARBA00005097"/>
    </source>
</evidence>
<dbReference type="RefSeq" id="WP_218286945.1">
    <property type="nucleotide sequence ID" value="NZ_CP076448.1"/>
</dbReference>
<comment type="pathway">
    <text evidence="2 15">Amino-acid biosynthesis; L-lysine biosynthesis via DAP pathway; (S)-tetrahydrodipicolinate from L-aspartate: step 2/4.</text>
</comment>
<dbReference type="KEGG" id="elio:KO353_06780"/>
<dbReference type="CDD" id="cd18131">
    <property type="entry name" value="ASADH_C_bac_euk_like"/>
    <property type="match status" value="1"/>
</dbReference>
<dbReference type="GO" id="GO:0009097">
    <property type="term" value="P:isoleucine biosynthetic process"/>
    <property type="evidence" value="ECO:0007669"/>
    <property type="project" value="UniProtKB-UniRule"/>
</dbReference>
<feature type="binding site" evidence="15">
    <location>
        <begin position="11"/>
        <end position="14"/>
    </location>
    <ligand>
        <name>NADP(+)</name>
        <dbReference type="ChEBI" id="CHEBI:58349"/>
    </ligand>
</feature>
<dbReference type="EMBL" id="CP076448">
    <property type="protein sequence ID" value="QXM25894.1"/>
    <property type="molecule type" value="Genomic_DNA"/>
</dbReference>
<dbReference type="GO" id="GO:0009089">
    <property type="term" value="P:lysine biosynthetic process via diaminopimelate"/>
    <property type="evidence" value="ECO:0007669"/>
    <property type="project" value="UniProtKB-UniRule"/>
</dbReference>
<dbReference type="CDD" id="cd02316">
    <property type="entry name" value="VcASADH2_like_N"/>
    <property type="match status" value="1"/>
</dbReference>
<evidence type="ECO:0000256" key="9">
    <source>
        <dbReference type="ARBA" id="ARBA00022857"/>
    </source>
</evidence>
<feature type="binding site" evidence="15">
    <location>
        <begin position="161"/>
        <end position="162"/>
    </location>
    <ligand>
        <name>NADP(+)</name>
        <dbReference type="ChEBI" id="CHEBI:58349"/>
    </ligand>
</feature>
<dbReference type="InterPro" id="IPR000534">
    <property type="entry name" value="Semialdehyde_DH_NAD-bd"/>
</dbReference>
<evidence type="ECO:0000256" key="6">
    <source>
        <dbReference type="ARBA" id="ARBA00013120"/>
    </source>
</evidence>
<dbReference type="Pfam" id="PF01118">
    <property type="entry name" value="Semialdhyde_dh"/>
    <property type="match status" value="1"/>
</dbReference>
<keyword evidence="13 15" id="KW-0486">Methionine biosynthesis</keyword>
<keyword evidence="7 15" id="KW-0028">Amino-acid biosynthesis</keyword>